<feature type="compositionally biased region" description="Basic and acidic residues" evidence="2">
    <location>
        <begin position="380"/>
        <end position="393"/>
    </location>
</feature>
<evidence type="ECO:0000313" key="4">
    <source>
        <dbReference type="Proteomes" id="UP000192257"/>
    </source>
</evidence>
<feature type="region of interest" description="Disordered" evidence="2">
    <location>
        <begin position="368"/>
        <end position="402"/>
    </location>
</feature>
<evidence type="ECO:0000313" key="3">
    <source>
        <dbReference type="EMBL" id="ORC90333.1"/>
    </source>
</evidence>
<feature type="region of interest" description="Disordered" evidence="2">
    <location>
        <begin position="313"/>
        <end position="334"/>
    </location>
</feature>
<name>A0A1X0P0U5_9TRYP</name>
<keyword evidence="1" id="KW-0175">Coiled coil</keyword>
<dbReference type="OrthoDB" id="273383at2759"/>
<dbReference type="GeneID" id="39983776"/>
<evidence type="ECO:0000256" key="2">
    <source>
        <dbReference type="SAM" id="MobiDB-lite"/>
    </source>
</evidence>
<dbReference type="VEuPathDB" id="TriTrypDB:TM35_000081310"/>
<dbReference type="EMBL" id="NBCO01000008">
    <property type="protein sequence ID" value="ORC90333.1"/>
    <property type="molecule type" value="Genomic_DNA"/>
</dbReference>
<accession>A0A1X0P0U5</accession>
<sequence length="897" mass="101039">MLVSQRIAALQRLQLRLRRATGDKQQQQQHYGDTVQQKLLFRHIPIALSLLERSLLPILGTGKTRQSTSTMENKYIPLFNKFESLSTLTKGSEQQSLSSNNVVLSYDSSDMVQRPETNSAAVEYITSNSSYSLQQVQKQTQQQRKHILGYPSQMLHLFSSLHFLEQERRKLYRHHLNRLESKLLVSEKELHSQQKRRQDATVLAAARQSVSEVKADIELLRDSLLSRSYISARLWRFLLREEIWLSALMESQEKKKDTYGSSIGVGNTKSVLLMLLSLTRISLGVLQDVLQGHSLNTRAPRFVASLPSRKIRHGVKSHTSLKDTEKQQKKDDDDGVLTNAVIKPTTHVEDNEVDDMMAMMMMMTETTTTTETMTSSVKDTIPKDKDNEKEEKSLSSSLITSKTGVKNKNEKAALMRLRWLPPSSCDAIPLVLETLAMCSHVLSALDNHNTLLLLSNLEEATELFELLSVLQTTASLLLALPVDEHSSEVTLHRTLHHLEDTMLKCANSAKEALITQMNGEMEPLPPVKAARLLLGLNSMQLIHTEERVSQQLLTQFVLQIFPQLSTGTQRALLEKSRQNSLFAFATRGQRAKLYRDHSRQEVESTLLNSVRVRARLQQRQMQAALRTKYLESVNNRSVGQLADSLPVYSLISLLHLLARTANDTERRMEVVDAQGRLITAALFVAEAIMIAGAHRSSSSSTDENASLMLLPSDLPPLLSALSVLWQLSSERYQLMRHSNNSHNIRQSKRMKQEIMSDSVAKSEFIMVSYITEVVFNAVNAAISERVERAEAEAEVVMSVAKGKEMDGNHLLSLKDMIAVIAALSEWCDLPPNKKSTANVETSARLIKRLLISDVQLWSELRGLSESRREAFLSTLRDVMRRSNMMDAVVSKALSAIC</sequence>
<gene>
    <name evidence="3" type="ORF">TM35_000081310</name>
</gene>
<feature type="compositionally biased region" description="Basic and acidic residues" evidence="2">
    <location>
        <begin position="320"/>
        <end position="332"/>
    </location>
</feature>
<reference evidence="3 4" key="1">
    <citation type="submission" date="2017-03" db="EMBL/GenBank/DDBJ databases">
        <title>An alternative strategy for trypanosome survival in the mammalian bloodstream revealed through genome and transcriptome analysis of the ubiquitous bovine parasite Trypanosoma (Megatrypanum) theileri.</title>
        <authorList>
            <person name="Kelly S."/>
            <person name="Ivens A."/>
            <person name="Mott A."/>
            <person name="O'Neill E."/>
            <person name="Emms D."/>
            <person name="Macleod O."/>
            <person name="Voorheis P."/>
            <person name="Matthews J."/>
            <person name="Matthews K."/>
            <person name="Carrington M."/>
        </authorList>
    </citation>
    <scope>NUCLEOTIDE SEQUENCE [LARGE SCALE GENOMIC DNA]</scope>
    <source>
        <strain evidence="3">Edinburgh</strain>
    </source>
</reference>
<dbReference type="RefSeq" id="XP_028884399.1">
    <property type="nucleotide sequence ID" value="XM_029023996.1"/>
</dbReference>
<evidence type="ECO:0000256" key="1">
    <source>
        <dbReference type="SAM" id="Coils"/>
    </source>
</evidence>
<keyword evidence="4" id="KW-1185">Reference proteome</keyword>
<organism evidence="3 4">
    <name type="scientific">Trypanosoma theileri</name>
    <dbReference type="NCBI Taxonomy" id="67003"/>
    <lineage>
        <taxon>Eukaryota</taxon>
        <taxon>Discoba</taxon>
        <taxon>Euglenozoa</taxon>
        <taxon>Kinetoplastea</taxon>
        <taxon>Metakinetoplastina</taxon>
        <taxon>Trypanosomatida</taxon>
        <taxon>Trypanosomatidae</taxon>
        <taxon>Trypanosoma</taxon>
    </lineage>
</organism>
<protein>
    <submittedName>
        <fullName evidence="3">Putative guanylate cyclase</fullName>
    </submittedName>
</protein>
<feature type="coiled-coil region" evidence="1">
    <location>
        <begin position="176"/>
        <end position="223"/>
    </location>
</feature>
<dbReference type="Proteomes" id="UP000192257">
    <property type="component" value="Unassembled WGS sequence"/>
</dbReference>
<dbReference type="AlphaFoldDB" id="A0A1X0P0U5"/>
<comment type="caution">
    <text evidence="3">The sequence shown here is derived from an EMBL/GenBank/DDBJ whole genome shotgun (WGS) entry which is preliminary data.</text>
</comment>
<proteinExistence type="predicted"/>